<proteinExistence type="predicted"/>
<reference evidence="1" key="2">
    <citation type="journal article" date="2015" name="Fish Shellfish Immunol.">
        <title>Early steps in the European eel (Anguilla anguilla)-Vibrio vulnificus interaction in the gills: Role of the RtxA13 toxin.</title>
        <authorList>
            <person name="Callol A."/>
            <person name="Pajuelo D."/>
            <person name="Ebbesson L."/>
            <person name="Teles M."/>
            <person name="MacKenzie S."/>
            <person name="Amaro C."/>
        </authorList>
    </citation>
    <scope>NUCLEOTIDE SEQUENCE</scope>
</reference>
<accession>A0A0E9T2B2</accession>
<reference evidence="1" key="1">
    <citation type="submission" date="2014-11" db="EMBL/GenBank/DDBJ databases">
        <authorList>
            <person name="Amaro Gonzalez C."/>
        </authorList>
    </citation>
    <scope>NUCLEOTIDE SEQUENCE</scope>
</reference>
<evidence type="ECO:0000313" key="1">
    <source>
        <dbReference type="EMBL" id="JAH47115.1"/>
    </source>
</evidence>
<sequence>MSYLLSQSLKNAVLF</sequence>
<name>A0A0E9T2B2_ANGAN</name>
<dbReference type="EMBL" id="GBXM01061462">
    <property type="protein sequence ID" value="JAH47115.1"/>
    <property type="molecule type" value="Transcribed_RNA"/>
</dbReference>
<protein>
    <submittedName>
        <fullName evidence="1">Uncharacterized protein</fullName>
    </submittedName>
</protein>
<organism evidence="1">
    <name type="scientific">Anguilla anguilla</name>
    <name type="common">European freshwater eel</name>
    <name type="synonym">Muraena anguilla</name>
    <dbReference type="NCBI Taxonomy" id="7936"/>
    <lineage>
        <taxon>Eukaryota</taxon>
        <taxon>Metazoa</taxon>
        <taxon>Chordata</taxon>
        <taxon>Craniata</taxon>
        <taxon>Vertebrata</taxon>
        <taxon>Euteleostomi</taxon>
        <taxon>Actinopterygii</taxon>
        <taxon>Neopterygii</taxon>
        <taxon>Teleostei</taxon>
        <taxon>Anguilliformes</taxon>
        <taxon>Anguillidae</taxon>
        <taxon>Anguilla</taxon>
    </lineage>
</organism>